<dbReference type="GO" id="GO:0008270">
    <property type="term" value="F:zinc ion binding"/>
    <property type="evidence" value="ECO:0007669"/>
    <property type="project" value="InterPro"/>
</dbReference>
<dbReference type="Proteomes" id="UP000827724">
    <property type="component" value="Unassembled WGS sequence"/>
</dbReference>
<sequence>MPMDQSPKTLVVGIERRRRRPPMKRKLRCNRQRPCSNCIRSKTDTCVYENHHRLGDQVLAAGQSPAHSQIGVFLLDSRPHSDSSLDEPLAMRHDGSSLACKSLMSPLTPRSQDEPAINSSISEAGKSGPPVRALSQSAPGPPQPSPDTTPDSDFLSSACHLTGGAIHFHRDSNLADSTSPALVRSVTHKTRFFGQSHWINIFQIFRGMFVMNEIHLLESKSNIFPILIKCKSLARIIKANRNPTWPTIPTRELPEKPICDKLIDCYLKTTESTSRILHLPSFKRAYEELWEPGAYPDIAFIVHLKLVLAIGAGSYDDRFSLRPSAIRWVYEAQTWISEPEFKARLGIQFIQTHILLLLARESVGVAGDSVWVSAGDLVRRAMQMGLHRDPHHLPKRSLFATEMHRRLWNTILEVLLKMSLTSGSPPLIRLDDFDTEPPGNFDDEQLMSESSVRKHESEYTGMSIAIALRKAFPARLAVTKFLNDLASCGTYERTLELDAELRSAYKTLCRTLRGFKPLPGETSGPSALDLRIVDFIMQRHTSALHTPYLIPALHQTRFAVSRKLAVEAALKTWFAAYPSSSIMSPHHHQDASAVPHEDLLSRLACCGPGFYRTVALQASLLIAAELDNQLREEQGLVPSPPRADLLAVIRGSKEWCLRAIKAGETNVKCYLVNCLVVAHLEGLMQGLDPQEIPALFVKAAEESVETCRRILEDHAGESWEDQATESGEDMGMGVRPQSPDWDFLVSDAMFAYNAGATEPMNWIFSDGVR</sequence>
<dbReference type="OrthoDB" id="4337792at2759"/>
<evidence type="ECO:0000259" key="8">
    <source>
        <dbReference type="SMART" id="SM00906"/>
    </source>
</evidence>
<keyword evidence="5" id="KW-0804">Transcription</keyword>
<evidence type="ECO:0000256" key="3">
    <source>
        <dbReference type="ARBA" id="ARBA00023015"/>
    </source>
</evidence>
<dbReference type="Gene3D" id="4.10.240.10">
    <property type="entry name" value="Zn(2)-C6 fungal-type DNA-binding domain"/>
    <property type="match status" value="1"/>
</dbReference>
<dbReference type="PANTHER" id="PTHR31944">
    <property type="entry name" value="HEME-RESPONSIVE ZINC FINGER TRANSCRIPTION FACTOR HAP1"/>
    <property type="match status" value="1"/>
</dbReference>
<dbReference type="PANTHER" id="PTHR31944:SF131">
    <property type="entry name" value="HEME-RESPONSIVE ZINC FINGER TRANSCRIPTION FACTOR HAP1"/>
    <property type="match status" value="1"/>
</dbReference>
<dbReference type="CDD" id="cd12148">
    <property type="entry name" value="fungal_TF_MHR"/>
    <property type="match status" value="1"/>
</dbReference>
<protein>
    <recommendedName>
        <fullName evidence="8">Xylanolytic transcriptional activator regulatory domain-containing protein</fullName>
    </recommendedName>
</protein>
<dbReference type="GO" id="GO:0001228">
    <property type="term" value="F:DNA-binding transcription activator activity, RNA polymerase II-specific"/>
    <property type="evidence" value="ECO:0007669"/>
    <property type="project" value="TreeGrafter"/>
</dbReference>
<dbReference type="Pfam" id="PF00172">
    <property type="entry name" value="Zn_clus"/>
    <property type="match status" value="1"/>
</dbReference>
<dbReference type="InterPro" id="IPR051430">
    <property type="entry name" value="Fungal_TF_Env_Response"/>
</dbReference>
<dbReference type="InterPro" id="IPR007219">
    <property type="entry name" value="XnlR_reg_dom"/>
</dbReference>
<keyword evidence="3" id="KW-0805">Transcription regulation</keyword>
<keyword evidence="1" id="KW-0479">Metal-binding</keyword>
<reference evidence="9" key="1">
    <citation type="submission" date="2021-08" db="EMBL/GenBank/DDBJ databases">
        <title>Chromosome-Level Trichoderma cornu-damae using Hi-C Data.</title>
        <authorList>
            <person name="Kim C.S."/>
        </authorList>
    </citation>
    <scope>NUCLEOTIDE SEQUENCE</scope>
    <source>
        <strain evidence="9">KA19-0412C</strain>
    </source>
</reference>
<evidence type="ECO:0000256" key="5">
    <source>
        <dbReference type="ARBA" id="ARBA00023163"/>
    </source>
</evidence>
<gene>
    <name evidence="9" type="ORF">Trco_001394</name>
</gene>
<dbReference type="EMBL" id="JAIWOZ010000001">
    <property type="protein sequence ID" value="KAH6611374.1"/>
    <property type="molecule type" value="Genomic_DNA"/>
</dbReference>
<keyword evidence="10" id="KW-1185">Reference proteome</keyword>
<organism evidence="9 10">
    <name type="scientific">Trichoderma cornu-damae</name>
    <dbReference type="NCBI Taxonomy" id="654480"/>
    <lineage>
        <taxon>Eukaryota</taxon>
        <taxon>Fungi</taxon>
        <taxon>Dikarya</taxon>
        <taxon>Ascomycota</taxon>
        <taxon>Pezizomycotina</taxon>
        <taxon>Sordariomycetes</taxon>
        <taxon>Hypocreomycetidae</taxon>
        <taxon>Hypocreales</taxon>
        <taxon>Hypocreaceae</taxon>
        <taxon>Trichoderma</taxon>
    </lineage>
</organism>
<evidence type="ECO:0000256" key="6">
    <source>
        <dbReference type="ARBA" id="ARBA00023242"/>
    </source>
</evidence>
<evidence type="ECO:0000313" key="9">
    <source>
        <dbReference type="EMBL" id="KAH6611374.1"/>
    </source>
</evidence>
<keyword evidence="6" id="KW-0539">Nucleus</keyword>
<proteinExistence type="predicted"/>
<evidence type="ECO:0000256" key="7">
    <source>
        <dbReference type="SAM" id="MobiDB-lite"/>
    </source>
</evidence>
<dbReference type="InterPro" id="IPR036864">
    <property type="entry name" value="Zn2-C6_fun-type_DNA-bd_sf"/>
</dbReference>
<keyword evidence="2" id="KW-0862">Zinc</keyword>
<name>A0A9P8TZW8_9HYPO</name>
<feature type="region of interest" description="Disordered" evidence="7">
    <location>
        <begin position="101"/>
        <end position="154"/>
    </location>
</feature>
<dbReference type="Pfam" id="PF04082">
    <property type="entry name" value="Fungal_trans"/>
    <property type="match status" value="1"/>
</dbReference>
<evidence type="ECO:0000256" key="1">
    <source>
        <dbReference type="ARBA" id="ARBA00022723"/>
    </source>
</evidence>
<feature type="domain" description="Xylanolytic transcriptional activator regulatory" evidence="8">
    <location>
        <begin position="370"/>
        <end position="444"/>
    </location>
</feature>
<dbReference type="InterPro" id="IPR001138">
    <property type="entry name" value="Zn2Cys6_DnaBD"/>
</dbReference>
<dbReference type="AlphaFoldDB" id="A0A9P8TZW8"/>
<dbReference type="GO" id="GO:0006351">
    <property type="term" value="P:DNA-templated transcription"/>
    <property type="evidence" value="ECO:0007669"/>
    <property type="project" value="InterPro"/>
</dbReference>
<evidence type="ECO:0000313" key="10">
    <source>
        <dbReference type="Proteomes" id="UP000827724"/>
    </source>
</evidence>
<dbReference type="SMART" id="SM00906">
    <property type="entry name" value="Fungal_trans"/>
    <property type="match status" value="1"/>
</dbReference>
<comment type="caution">
    <text evidence="9">The sequence shown here is derived from an EMBL/GenBank/DDBJ whole genome shotgun (WGS) entry which is preliminary data.</text>
</comment>
<evidence type="ECO:0000256" key="2">
    <source>
        <dbReference type="ARBA" id="ARBA00022833"/>
    </source>
</evidence>
<evidence type="ECO:0000256" key="4">
    <source>
        <dbReference type="ARBA" id="ARBA00023125"/>
    </source>
</evidence>
<dbReference type="GO" id="GO:0005634">
    <property type="term" value="C:nucleus"/>
    <property type="evidence" value="ECO:0007669"/>
    <property type="project" value="TreeGrafter"/>
</dbReference>
<dbReference type="GO" id="GO:0000978">
    <property type="term" value="F:RNA polymerase II cis-regulatory region sequence-specific DNA binding"/>
    <property type="evidence" value="ECO:0007669"/>
    <property type="project" value="TreeGrafter"/>
</dbReference>
<keyword evidence="4" id="KW-0238">DNA-binding</keyword>
<accession>A0A9P8TZW8</accession>
<dbReference type="CDD" id="cd00067">
    <property type="entry name" value="GAL4"/>
    <property type="match status" value="1"/>
</dbReference>